<dbReference type="Pfam" id="PF25973">
    <property type="entry name" value="BSH_CzcB"/>
    <property type="match status" value="1"/>
</dbReference>
<keyword evidence="5" id="KW-1185">Reference proteome</keyword>
<dbReference type="GO" id="GO:0015562">
    <property type="term" value="F:efflux transmembrane transporter activity"/>
    <property type="evidence" value="ECO:0007669"/>
    <property type="project" value="TreeGrafter"/>
</dbReference>
<dbReference type="Gene3D" id="2.40.30.170">
    <property type="match status" value="1"/>
</dbReference>
<dbReference type="GO" id="GO:1990281">
    <property type="term" value="C:efflux pump complex"/>
    <property type="evidence" value="ECO:0007669"/>
    <property type="project" value="TreeGrafter"/>
</dbReference>
<dbReference type="Proteomes" id="UP000290657">
    <property type="component" value="Unassembled WGS sequence"/>
</dbReference>
<organism evidence="4 5">
    <name type="scientific">Candidatus Marinarcus aquaticus</name>
    <dbReference type="NCBI Taxonomy" id="2044504"/>
    <lineage>
        <taxon>Bacteria</taxon>
        <taxon>Pseudomonadati</taxon>
        <taxon>Campylobacterota</taxon>
        <taxon>Epsilonproteobacteria</taxon>
        <taxon>Campylobacterales</taxon>
        <taxon>Arcobacteraceae</taxon>
        <taxon>Candidatus Marinarcus</taxon>
    </lineage>
</organism>
<proteinExistence type="inferred from homology"/>
<evidence type="ECO:0000313" key="5">
    <source>
        <dbReference type="Proteomes" id="UP000290657"/>
    </source>
</evidence>
<dbReference type="Gene3D" id="2.40.50.100">
    <property type="match status" value="1"/>
</dbReference>
<accession>A0A4V1LPB3</accession>
<evidence type="ECO:0000313" key="4">
    <source>
        <dbReference type="EMBL" id="RXJ60598.1"/>
    </source>
</evidence>
<evidence type="ECO:0000256" key="1">
    <source>
        <dbReference type="ARBA" id="ARBA00009477"/>
    </source>
</evidence>
<protein>
    <recommendedName>
        <fullName evidence="3">CzcB-like barrel-sandwich hybrid domain-containing protein</fullName>
    </recommendedName>
</protein>
<dbReference type="OrthoDB" id="5318766at2"/>
<dbReference type="AlphaFoldDB" id="A0A4V1LPB3"/>
<gene>
    <name evidence="4" type="ORF">CRV04_00895</name>
</gene>
<feature type="domain" description="CzcB-like barrel-sandwich hybrid" evidence="3">
    <location>
        <begin position="52"/>
        <end position="187"/>
    </location>
</feature>
<dbReference type="Gene3D" id="2.40.420.20">
    <property type="match status" value="1"/>
</dbReference>
<evidence type="ECO:0000259" key="3">
    <source>
        <dbReference type="Pfam" id="PF25973"/>
    </source>
</evidence>
<dbReference type="PANTHER" id="PTHR30469:SF15">
    <property type="entry name" value="HLYD FAMILY OF SECRETION PROTEINS"/>
    <property type="match status" value="1"/>
</dbReference>
<keyword evidence="2" id="KW-0732">Signal</keyword>
<feature type="chain" id="PRO_5020945043" description="CzcB-like barrel-sandwich hybrid domain-containing protein" evidence="2">
    <location>
        <begin position="21"/>
        <end position="346"/>
    </location>
</feature>
<dbReference type="InterPro" id="IPR006143">
    <property type="entry name" value="RND_pump_MFP"/>
</dbReference>
<dbReference type="EMBL" id="PDKN01000001">
    <property type="protein sequence ID" value="RXJ60598.1"/>
    <property type="molecule type" value="Genomic_DNA"/>
</dbReference>
<feature type="signal peptide" evidence="2">
    <location>
        <begin position="1"/>
        <end position="20"/>
    </location>
</feature>
<reference evidence="4 5" key="1">
    <citation type="submission" date="2017-10" db="EMBL/GenBank/DDBJ databases">
        <title>Genomics of the genus Arcobacter.</title>
        <authorList>
            <person name="Perez-Cataluna A."/>
            <person name="Figueras M.J."/>
        </authorList>
    </citation>
    <scope>NUCLEOTIDE SEQUENCE [LARGE SCALE GENOMIC DNA]</scope>
    <source>
        <strain evidence="4 5">CECT 8987</strain>
    </source>
</reference>
<comment type="caution">
    <text evidence="4">The sequence shown here is derived from an EMBL/GenBank/DDBJ whole genome shotgun (WGS) entry which is preliminary data.</text>
</comment>
<dbReference type="Gene3D" id="1.10.287.470">
    <property type="entry name" value="Helix hairpin bin"/>
    <property type="match status" value="1"/>
</dbReference>
<dbReference type="NCBIfam" id="TIGR01730">
    <property type="entry name" value="RND_mfp"/>
    <property type="match status" value="1"/>
</dbReference>
<dbReference type="SUPFAM" id="SSF111369">
    <property type="entry name" value="HlyD-like secretion proteins"/>
    <property type="match status" value="1"/>
</dbReference>
<sequence length="346" mass="37603">MIKKIGSGLLIALLSSTLYAQSLVEVTTVKKGEVNPLQTFVGTLLFDKSSTLAAQNAGVVKTINFEVGDEVKKGEVLVQIDSDLLDAQINAAKANLTSALSQEKNSSKDFARYAKLLESKSITQKEYDDALTQSDASSSSVKALRAQLKELQIQKNRKSIKAPYDGVVVEKLIDLGEWVNAGTAVAKMVNPTLAEVTFNTPLNIVQGLQKEQEYEIVVGDATLKGRLLAAIPSGDRLTRTFPVKFQVKLNNGFFYDGQEAKVSLAKQGKMEAFIVPRDAVIKRFDQQVIFLVNEQSQAAMLPVKVVGYLGKDIAILAEGLTQGATVVKKGNERIFPNSPLTIINNK</sequence>
<evidence type="ECO:0000256" key="2">
    <source>
        <dbReference type="SAM" id="SignalP"/>
    </source>
</evidence>
<dbReference type="InterPro" id="IPR058647">
    <property type="entry name" value="BSH_CzcB-like"/>
</dbReference>
<dbReference type="RefSeq" id="WP_128994732.1">
    <property type="nucleotide sequence ID" value="NZ_PDKN01000001.1"/>
</dbReference>
<comment type="similarity">
    <text evidence="1">Belongs to the membrane fusion protein (MFP) (TC 8.A.1) family.</text>
</comment>
<dbReference type="PANTHER" id="PTHR30469">
    <property type="entry name" value="MULTIDRUG RESISTANCE PROTEIN MDTA"/>
    <property type="match status" value="1"/>
</dbReference>
<name>A0A4V1LPB3_9BACT</name>